<feature type="compositionally biased region" description="Basic and acidic residues" evidence="1">
    <location>
        <begin position="758"/>
        <end position="768"/>
    </location>
</feature>
<name>A0A140HQN1_NPVLD</name>
<sequence length="1286" mass="139221">MSGINGSCKDPEWKQISFHYNEIVKEVYIYISLYKRKKLNVVTILEDTRDLKFVRVNFLQYRLCNGVADKVFQHMKENCVGEMKKRLENYLTQFVRLNVLEHVKFCMEEHVRYYKKTIPNERFQSKEYIDSVMIKSKHDLKGSVLKLYEYRDVAKKIGMDYNTDDPLNSVVQMINRIEEYVMPIVRNKCSHLLTVCKTIEEELQGYFMENNLINLLRFCVVCNVNYVYTTVTGETMCKNCAFNVIIKNLKIAKSEVDFDSDGSENEDRLIVNRTGCRTDAQPGPSRASEGAKRSSDSDRDSKRSKGSDSSSSDSEQEEPSRDPKPMLIPVEDKELNARRKEILAQLNEERAEAIKKLRDQQAPPEVPRPQKSDSSSSSSSSGSSSSGSSSGSDSDSDDECTKNVSGKNIFNCYSRPEFEATGSEIAAEPAPEPFAEPADAEPAPEPFAEPADAEPAPEPFAEPADAEPAPEPFAEPALEESVPSPSSCLSLSPGPMQFESVDEPATSPGEHKDPQPISNSKASSDKSRSPSGSDRAKSPKSGCDTPKSSSAVSGKPKPEAKSKSSCDKPAGSGVSTSGYDKPKSSSADTLSDKAKSSSTVKPKSSSDTLSDKAKSSSTVKPKSSSDTPSDKAKSSSTVKPKSSSDKPSDKAKSSSSSDKPCDKAKSSSMVKPKSSPDKHCDKAKSSSTVKPKSSPDKSPDKAKSSSTVKPKSSSDKSPDKFSDKPSDKAKSSSTVKPKSSSDKSPDKAKSSSTVKSKSSPDKSPDKAKSSSTVKPKSSSAVPDKPKHSSDKSRDAAVKPKSSSAVPDKPSDKPSSDGSRSFRPPSESGRDQPKSLAQTSPFLAAALARDVDERDLEAAVASITGGVQPEFYPDPEPSAPVDYFTLNSAEFAPEPAPEPVPEPAPEPSAPVDYFTLNSAEFAPEPVPEPAPEPTSRFTSEPALEPVEPALEPVEPALEPVEPALEPVEPALEPGEPALEPGEPALEPGESTAEAASELAVERPAQPAPDLTFDSAVESTFGHKSTVASELAARPAAELAAAPGPELTPEHSEPAPQPASKPASEPAAHLTPDRDFIPLTVKPLQSLMKSDDEEVVEDIFVKNEDEEDTVEVEDIYIKNENNELCLVGAPGDYEHKASSSDPSASAEVVDDDVEIVSFPENHTAKPGVFMMNKRKKSDLMSVRKRPRYSQPPQQQPPPPFPPQFPPYSFASPYAASASAHQYPPMYHMSPYHLPQPSFVPVPQQFPRYVYAPTALPDHRYAPAEVPDHQEVLDDILTCLGPDTETPQN</sequence>
<dbReference type="EMBL" id="KT626571">
    <property type="protein sequence ID" value="AMO27678.1"/>
    <property type="molecule type" value="Genomic_DNA"/>
</dbReference>
<evidence type="ECO:0000256" key="1">
    <source>
        <dbReference type="SAM" id="MobiDB-lite"/>
    </source>
</evidence>
<feature type="region of interest" description="Disordered" evidence="1">
    <location>
        <begin position="890"/>
        <end position="1074"/>
    </location>
</feature>
<accession>A0A140HQN1</accession>
<feature type="compositionally biased region" description="Basic and acidic residues" evidence="1">
    <location>
        <begin position="693"/>
        <end position="703"/>
    </location>
</feature>
<organism evidence="2">
    <name type="scientific">Lymantria dispar multicapsid nuclear polyhedrosis virus</name>
    <name type="common">LdMNPV</name>
    <dbReference type="NCBI Taxonomy" id="10449"/>
    <lineage>
        <taxon>Viruses</taxon>
        <taxon>Viruses incertae sedis</taxon>
        <taxon>Naldaviricetes</taxon>
        <taxon>Lefavirales</taxon>
        <taxon>Baculoviridae</taxon>
        <taxon>Alphabaculovirus</taxon>
        <taxon>Alphabaculovirus lydisparis</taxon>
    </lineage>
</organism>
<feature type="compositionally biased region" description="Low complexity" evidence="1">
    <location>
        <begin position="615"/>
        <end position="627"/>
    </location>
</feature>
<feature type="compositionally biased region" description="Low complexity" evidence="1">
    <location>
        <begin position="372"/>
        <end position="393"/>
    </location>
</feature>
<feature type="compositionally biased region" description="Low complexity" evidence="1">
    <location>
        <begin position="769"/>
        <end position="782"/>
    </location>
</feature>
<feature type="compositionally biased region" description="Pro residues" evidence="1">
    <location>
        <begin position="1191"/>
        <end position="1203"/>
    </location>
</feature>
<feature type="compositionally biased region" description="Basic and acidic residues" evidence="1">
    <location>
        <begin position="739"/>
        <end position="749"/>
    </location>
</feature>
<reference evidence="2" key="1">
    <citation type="submission" date="2015-08" db="EMBL/GenBank/DDBJ databases">
        <title>Geographic isolates of Lymantria dispar multiple nucleopolyhedrovirus: Genomic analysis and biological activity against different host strains of Lymantria dispar.</title>
        <authorList>
            <person name="Harrison R.L."/>
            <person name="Rowley D.L."/>
            <person name="Keena M.A."/>
        </authorList>
    </citation>
    <scope>NUCLEOTIDE SEQUENCE</scope>
    <source>
        <strain evidence="2">3041</strain>
    </source>
</reference>
<proteinExistence type="predicted"/>
<feature type="compositionally biased region" description="Basic and acidic residues" evidence="1">
    <location>
        <begin position="318"/>
        <end position="359"/>
    </location>
</feature>
<feature type="compositionally biased region" description="Low complexity" evidence="1">
    <location>
        <begin position="1026"/>
        <end position="1045"/>
    </location>
</feature>
<feature type="compositionally biased region" description="Low complexity" evidence="1">
    <location>
        <begin position="426"/>
        <end position="493"/>
    </location>
</feature>
<feature type="region of interest" description="Disordered" evidence="1">
    <location>
        <begin position="1164"/>
        <end position="1204"/>
    </location>
</feature>
<feature type="compositionally biased region" description="Basic and acidic residues" evidence="1">
    <location>
        <begin position="712"/>
        <end position="730"/>
    </location>
</feature>
<feature type="compositionally biased region" description="Low complexity" evidence="1">
    <location>
        <begin position="939"/>
        <end position="988"/>
    </location>
</feature>
<feature type="compositionally biased region" description="Basic and acidic residues" evidence="1">
    <location>
        <begin position="783"/>
        <end position="797"/>
    </location>
</feature>
<feature type="compositionally biased region" description="Low complexity" evidence="1">
    <location>
        <begin position="596"/>
        <end position="606"/>
    </location>
</feature>
<evidence type="ECO:0000313" key="2">
    <source>
        <dbReference type="EMBL" id="AMO27678.1"/>
    </source>
</evidence>
<feature type="region of interest" description="Disordered" evidence="1">
    <location>
        <begin position="269"/>
        <end position="840"/>
    </location>
</feature>
<feature type="compositionally biased region" description="Basic and acidic residues" evidence="1">
    <location>
        <begin position="642"/>
        <end position="652"/>
    </location>
</feature>
<feature type="compositionally biased region" description="Basic and acidic residues" evidence="1">
    <location>
        <begin position="674"/>
        <end position="684"/>
    </location>
</feature>
<organismHost>
    <name type="scientific">Lepidoptera</name>
    <name type="common">moths &amp; butterflies</name>
    <dbReference type="NCBI Taxonomy" id="7088"/>
</organismHost>
<feature type="compositionally biased region" description="Polar residues" evidence="1">
    <location>
        <begin position="573"/>
        <end position="589"/>
    </location>
</feature>
<feature type="compositionally biased region" description="Low complexity" evidence="1">
    <location>
        <begin position="798"/>
        <end position="807"/>
    </location>
</feature>
<feature type="compositionally biased region" description="Basic and acidic residues" evidence="1">
    <location>
        <begin position="289"/>
        <end position="306"/>
    </location>
</feature>
<feature type="compositionally biased region" description="Pro residues" evidence="1">
    <location>
        <begin position="893"/>
        <end position="907"/>
    </location>
</feature>
<protein>
    <submittedName>
        <fullName evidence="2">Mucin-like protein</fullName>
    </submittedName>
</protein>
<feature type="compositionally biased region" description="Basic and acidic residues" evidence="1">
    <location>
        <begin position="556"/>
        <end position="566"/>
    </location>
</feature>
<feature type="compositionally biased region" description="Basic residues" evidence="1">
    <location>
        <begin position="1170"/>
        <end position="1185"/>
    </location>
</feature>